<dbReference type="AlphaFoldDB" id="A0A9X1U0X1"/>
<feature type="transmembrane region" description="Helical" evidence="1">
    <location>
        <begin position="48"/>
        <end position="70"/>
    </location>
</feature>
<dbReference type="RefSeq" id="WP_237603163.1">
    <property type="nucleotide sequence ID" value="NZ_JAIRBA010000018.1"/>
</dbReference>
<dbReference type="Proteomes" id="UP001139461">
    <property type="component" value="Unassembled WGS sequence"/>
</dbReference>
<evidence type="ECO:0000256" key="1">
    <source>
        <dbReference type="SAM" id="Phobius"/>
    </source>
</evidence>
<feature type="transmembrane region" description="Helical" evidence="1">
    <location>
        <begin position="6"/>
        <end position="27"/>
    </location>
</feature>
<evidence type="ECO:0000313" key="3">
    <source>
        <dbReference type="Proteomes" id="UP001139461"/>
    </source>
</evidence>
<reference evidence="2" key="1">
    <citation type="submission" date="2021-09" db="EMBL/GenBank/DDBJ databases">
        <title>Genome of Aequorivita sp. strain F47161.</title>
        <authorList>
            <person name="Wang Y."/>
        </authorList>
    </citation>
    <scope>NUCLEOTIDE SEQUENCE</scope>
    <source>
        <strain evidence="2">F47161</strain>
    </source>
</reference>
<keyword evidence="1" id="KW-0472">Membrane</keyword>
<keyword evidence="1" id="KW-0812">Transmembrane</keyword>
<feature type="transmembrane region" description="Helical" evidence="1">
    <location>
        <begin position="82"/>
        <end position="103"/>
    </location>
</feature>
<keyword evidence="3" id="KW-1185">Reference proteome</keyword>
<keyword evidence="1" id="KW-1133">Transmembrane helix</keyword>
<organism evidence="2 3">
    <name type="scientific">Aequorivita vitellina</name>
    <dbReference type="NCBI Taxonomy" id="2874475"/>
    <lineage>
        <taxon>Bacteria</taxon>
        <taxon>Pseudomonadati</taxon>
        <taxon>Bacteroidota</taxon>
        <taxon>Flavobacteriia</taxon>
        <taxon>Flavobacteriales</taxon>
        <taxon>Flavobacteriaceae</taxon>
        <taxon>Aequorivita</taxon>
    </lineage>
</organism>
<gene>
    <name evidence="2" type="ORF">K8089_10095</name>
</gene>
<protein>
    <submittedName>
        <fullName evidence="2">Uncharacterized protein</fullName>
    </submittedName>
</protein>
<sequence>MKTIAIILGLIILYVPLKFIGTIIMNITGLPGAIIAYKTTNEKQTKHIIGVIICLIFHLYTYFSIMIYVMNWTRHLTDSNSISRYFIWFFCLVLLTGTIEGIYRNAKNEFLENKSEGFDKTNYLNPQIKSLDILRVFVFIGFWIALFLPEYTNPLWSWVNNIGFLI</sequence>
<accession>A0A9X1U0X1</accession>
<proteinExistence type="predicted"/>
<feature type="transmembrane region" description="Helical" evidence="1">
    <location>
        <begin position="133"/>
        <end position="151"/>
    </location>
</feature>
<comment type="caution">
    <text evidence="2">The sequence shown here is derived from an EMBL/GenBank/DDBJ whole genome shotgun (WGS) entry which is preliminary data.</text>
</comment>
<evidence type="ECO:0000313" key="2">
    <source>
        <dbReference type="EMBL" id="MCG2419374.1"/>
    </source>
</evidence>
<name>A0A9X1U0X1_9FLAO</name>
<dbReference type="EMBL" id="JAIRBA010000018">
    <property type="protein sequence ID" value="MCG2419374.1"/>
    <property type="molecule type" value="Genomic_DNA"/>
</dbReference>